<accession>A0ABS4DIY7</accession>
<organism evidence="1 2">
    <name type="scientific">Frateuria flava</name>
    <dbReference type="NCBI Taxonomy" id="2821489"/>
    <lineage>
        <taxon>Bacteria</taxon>
        <taxon>Pseudomonadati</taxon>
        <taxon>Pseudomonadota</taxon>
        <taxon>Gammaproteobacteria</taxon>
        <taxon>Lysobacterales</taxon>
        <taxon>Rhodanobacteraceae</taxon>
        <taxon>Frateuria</taxon>
    </lineage>
</organism>
<evidence type="ECO:0000313" key="2">
    <source>
        <dbReference type="Proteomes" id="UP000823790"/>
    </source>
</evidence>
<reference evidence="1 2" key="1">
    <citation type="submission" date="2021-04" db="EMBL/GenBank/DDBJ databases">
        <authorList>
            <person name="Huq M.A."/>
        </authorList>
    </citation>
    <scope>NUCLEOTIDE SEQUENCE [LARGE SCALE GENOMIC DNA]</scope>
    <source>
        <strain evidence="1 2">MAH-13</strain>
    </source>
</reference>
<protein>
    <submittedName>
        <fullName evidence="1">Uncharacterized protein</fullName>
    </submittedName>
</protein>
<keyword evidence="2" id="KW-1185">Reference proteome</keyword>
<dbReference type="EMBL" id="JAGJRS010000003">
    <property type="protein sequence ID" value="MBP1472995.1"/>
    <property type="molecule type" value="Genomic_DNA"/>
</dbReference>
<evidence type="ECO:0000313" key="1">
    <source>
        <dbReference type="EMBL" id="MBP1472995.1"/>
    </source>
</evidence>
<proteinExistence type="predicted"/>
<gene>
    <name evidence="1" type="ORF">J7I44_01705</name>
</gene>
<sequence length="423" mass="47520">MIDTQLNLLDFDRPFARFSELIGAHVWRSRVRLIRQAVAGNPYAEGYLTKENELCLALEELTDISERMGRFPLTLRKKRHLFFAMAFVAQAVSLYEAVDELSGNQLFRRIVGAIKNDPEDVRALQVELIVATHFLRVGFKVVFPDLNGDERFDLLLRADDGREVEVECKFLSKDKGRKVHYRDLLDLYKDVAPFLRSYISASSTDLVIEVVVPDRFPSDLRLKKEIAKRIRDAVEGQQSAPDESLARILTRRPSPLDFQPSGKRDVDRAIFDEISGTNNKPVLFLRNAKGCFVLLVVASDKRDSIFESMYKTLSRAASCQLTHARPAIIAAALDDVRVPQLVRVAASEAGPDVAANTLQVIASRLMAARHNEHLVSVCFLSESELGVRTAGQTGSEGSVYYFNNEDSPYWGSGFDFGFSKLRA</sequence>
<comment type="caution">
    <text evidence="1">The sequence shown here is derived from an EMBL/GenBank/DDBJ whole genome shotgun (WGS) entry which is preliminary data.</text>
</comment>
<dbReference type="RefSeq" id="WP_209614854.1">
    <property type="nucleotide sequence ID" value="NZ_JAGJRS010000003.1"/>
</dbReference>
<name>A0ABS4DIY7_9GAMM</name>
<dbReference type="Proteomes" id="UP000823790">
    <property type="component" value="Unassembled WGS sequence"/>
</dbReference>